<keyword evidence="2" id="KW-0378">Hydrolase</keyword>
<feature type="site" description="Important for catalytic activity, responsible for pKa modulation of the active site Glu and correct orientation of both the proton donor and substrate" evidence="5">
    <location>
        <position position="132"/>
    </location>
</feature>
<dbReference type="InterPro" id="IPR023296">
    <property type="entry name" value="Glyco_hydro_beta-prop_sf"/>
</dbReference>
<organism evidence="6 7">
    <name type="scientific">Dictyobacter alpinus</name>
    <dbReference type="NCBI Taxonomy" id="2014873"/>
    <lineage>
        <taxon>Bacteria</taxon>
        <taxon>Bacillati</taxon>
        <taxon>Chloroflexota</taxon>
        <taxon>Ktedonobacteria</taxon>
        <taxon>Ktedonobacterales</taxon>
        <taxon>Dictyobacteraceae</taxon>
        <taxon>Dictyobacter</taxon>
    </lineage>
</organism>
<dbReference type="PANTHER" id="PTHR42812:SF5">
    <property type="entry name" value="ENDO-ARABINASE"/>
    <property type="match status" value="1"/>
</dbReference>
<reference evidence="7" key="1">
    <citation type="submission" date="2018-12" db="EMBL/GenBank/DDBJ databases">
        <title>Tengunoibacter tsumagoiensis gen. nov., sp. nov., Dictyobacter kobayashii sp. nov., D. alpinus sp. nov., and D. joshuensis sp. nov. and description of Dictyobacteraceae fam. nov. within the order Ktedonobacterales isolated from Tengu-no-mugimeshi.</title>
        <authorList>
            <person name="Wang C.M."/>
            <person name="Zheng Y."/>
            <person name="Sakai Y."/>
            <person name="Toyoda A."/>
            <person name="Minakuchi Y."/>
            <person name="Abe K."/>
            <person name="Yokota A."/>
            <person name="Yabe S."/>
        </authorList>
    </citation>
    <scope>NUCLEOTIDE SEQUENCE [LARGE SCALE GENOMIC DNA]</scope>
    <source>
        <strain evidence="7">Uno16</strain>
    </source>
</reference>
<evidence type="ECO:0000256" key="5">
    <source>
        <dbReference type="PIRSR" id="PIRSR606710-2"/>
    </source>
</evidence>
<dbReference type="EMBL" id="BIFT01000001">
    <property type="protein sequence ID" value="GCE28197.1"/>
    <property type="molecule type" value="Genomic_DNA"/>
</dbReference>
<proteinExistence type="inferred from homology"/>
<dbReference type="AlphaFoldDB" id="A0A402BA50"/>
<evidence type="ECO:0000256" key="4">
    <source>
        <dbReference type="PIRSR" id="PIRSR606710-1"/>
    </source>
</evidence>
<evidence type="ECO:0000313" key="6">
    <source>
        <dbReference type="EMBL" id="GCE28197.1"/>
    </source>
</evidence>
<evidence type="ECO:0000313" key="7">
    <source>
        <dbReference type="Proteomes" id="UP000287171"/>
    </source>
</evidence>
<dbReference type="RefSeq" id="WP_126628445.1">
    <property type="nucleotide sequence ID" value="NZ_BIFT01000001.1"/>
</dbReference>
<dbReference type="PANTHER" id="PTHR42812">
    <property type="entry name" value="BETA-XYLOSIDASE"/>
    <property type="match status" value="1"/>
</dbReference>
<sequence length="680" mass="75705">MTVKQQATWSNPFWHQGFADPFVLKVRGRYYAYATENIAHPTEQARVFPILTSTDMVSWQEVGKAMAHLGAPHFFYWAPEVTVSNGQFFMYYAVHTEEFAGSIRVAVADQPEGPFVDSGHDLTAGLVPWAIDPHVFKDDDGQWYLYMTIEYLDAESGLVGSGNAVARLLDPFTVQGPITRVTRPTQAWQIFEQRRASKGGVDWYTVEGPAVLRQRRNYYQMYSGGCYYRDNYAMSYASAERPMGPGGLQDTSWHDWSGRQGDPRLVHGDEWMIGPGHNSIVLGPNNVDHYIAYHATQPGMTERQPCLDRLFLHGDELWTPAATHTPQPVPTMPRLRDLFAAPALSSNWQATSGEWKVVVEEGAVVQHDQSLKRSILCQQTRLSANWLLEVNLKQESGQGTYGVLLQDNNKRDAIQCTITADKQLVCTNLQTGSTQARALPANTILERWHQLLLSQSGHILTIQFDGLPMMDVVLDHVMHSFALITEQCSAAFSAISLTDHYRDEFLSADHTPAMLGWSAATDLQDWQIHDDALHQTSSATGTHMLYKGQSYSQSEGSATMKLTQRAENAEAALGLVLHAPERAPITVWFVQEPTGVSLRVAGLADPIKQQLPQGSDLHDWHTLRLQCQPACLRIFLDGPEIASLPISMETSRMGLATSNAAAAFISVWQTGQSFSVKGEE</sequence>
<evidence type="ECO:0000256" key="3">
    <source>
        <dbReference type="ARBA" id="ARBA00023295"/>
    </source>
</evidence>
<keyword evidence="3" id="KW-0326">Glycosidase</keyword>
<dbReference type="SUPFAM" id="SSF75005">
    <property type="entry name" value="Arabinanase/levansucrase/invertase"/>
    <property type="match status" value="1"/>
</dbReference>
<evidence type="ECO:0000256" key="1">
    <source>
        <dbReference type="ARBA" id="ARBA00009865"/>
    </source>
</evidence>
<name>A0A402BA50_9CHLR</name>
<dbReference type="Proteomes" id="UP000287171">
    <property type="component" value="Unassembled WGS sequence"/>
</dbReference>
<keyword evidence="7" id="KW-1185">Reference proteome</keyword>
<dbReference type="Gene3D" id="2.60.120.560">
    <property type="entry name" value="Exo-inulinase, domain 1"/>
    <property type="match status" value="2"/>
</dbReference>
<dbReference type="GO" id="GO:0005975">
    <property type="term" value="P:carbohydrate metabolic process"/>
    <property type="evidence" value="ECO:0007669"/>
    <property type="project" value="InterPro"/>
</dbReference>
<dbReference type="OrthoDB" id="9801455at2"/>
<dbReference type="GO" id="GO:0004553">
    <property type="term" value="F:hydrolase activity, hydrolyzing O-glycosyl compounds"/>
    <property type="evidence" value="ECO:0007669"/>
    <property type="project" value="InterPro"/>
</dbReference>
<dbReference type="InterPro" id="IPR006710">
    <property type="entry name" value="Glyco_hydro_43"/>
</dbReference>
<dbReference type="CDD" id="cd08991">
    <property type="entry name" value="GH43_HoAraf43-like"/>
    <property type="match status" value="1"/>
</dbReference>
<gene>
    <name evidence="6" type="ORF">KDA_36810</name>
</gene>
<dbReference type="Gene3D" id="2.115.10.20">
    <property type="entry name" value="Glycosyl hydrolase domain, family 43"/>
    <property type="match status" value="1"/>
</dbReference>
<evidence type="ECO:0008006" key="8">
    <source>
        <dbReference type="Google" id="ProtNLM"/>
    </source>
</evidence>
<protein>
    <recommendedName>
        <fullName evidence="8">Beta-xylosidase</fullName>
    </recommendedName>
</protein>
<dbReference type="Pfam" id="PF04616">
    <property type="entry name" value="Glyco_hydro_43"/>
    <property type="match status" value="1"/>
</dbReference>
<feature type="active site" description="Proton acceptor" evidence="4">
    <location>
        <position position="20"/>
    </location>
</feature>
<feature type="active site" description="Proton donor" evidence="4">
    <location>
        <position position="207"/>
    </location>
</feature>
<evidence type="ECO:0000256" key="2">
    <source>
        <dbReference type="ARBA" id="ARBA00022801"/>
    </source>
</evidence>
<comment type="caution">
    <text evidence="6">The sequence shown here is derived from an EMBL/GenBank/DDBJ whole genome shotgun (WGS) entry which is preliminary data.</text>
</comment>
<dbReference type="InterPro" id="IPR051795">
    <property type="entry name" value="Glycosyl_Hydrlase_43"/>
</dbReference>
<comment type="similarity">
    <text evidence="1">Belongs to the glycosyl hydrolase 43 family.</text>
</comment>
<accession>A0A402BA50</accession>